<keyword evidence="1" id="KW-0255">Endonuclease</keyword>
<name>A0A8X7BH06_TRICX</name>
<accession>A0A8X7BH06</accession>
<reference evidence="1" key="1">
    <citation type="submission" date="2020-08" db="EMBL/GenBank/DDBJ databases">
        <title>Multicomponent nature underlies the extraordinary mechanical properties of spider dragline silk.</title>
        <authorList>
            <person name="Kono N."/>
            <person name="Nakamura H."/>
            <person name="Mori M."/>
            <person name="Yoshida Y."/>
            <person name="Ohtoshi R."/>
            <person name="Malay A.D."/>
            <person name="Moran D.A.P."/>
            <person name="Tomita M."/>
            <person name="Numata K."/>
            <person name="Arakawa K."/>
        </authorList>
    </citation>
    <scope>NUCLEOTIDE SEQUENCE</scope>
</reference>
<keyword evidence="2" id="KW-1185">Reference proteome</keyword>
<dbReference type="Proteomes" id="UP000887159">
    <property type="component" value="Unassembled WGS sequence"/>
</dbReference>
<dbReference type="GO" id="GO:0004519">
    <property type="term" value="F:endonuclease activity"/>
    <property type="evidence" value="ECO:0007669"/>
    <property type="project" value="UniProtKB-KW"/>
</dbReference>
<dbReference type="EMBL" id="BMAU01021390">
    <property type="protein sequence ID" value="GFY30047.1"/>
    <property type="molecule type" value="Genomic_DNA"/>
</dbReference>
<keyword evidence="1" id="KW-0540">Nuclease</keyword>
<proteinExistence type="predicted"/>
<dbReference type="AlphaFoldDB" id="A0A8X7BH06"/>
<keyword evidence="1" id="KW-0378">Hydrolase</keyword>
<organism evidence="1 2">
    <name type="scientific">Trichonephila clavipes</name>
    <name type="common">Golden silk orbweaver</name>
    <name type="synonym">Nephila clavipes</name>
    <dbReference type="NCBI Taxonomy" id="2585209"/>
    <lineage>
        <taxon>Eukaryota</taxon>
        <taxon>Metazoa</taxon>
        <taxon>Ecdysozoa</taxon>
        <taxon>Arthropoda</taxon>
        <taxon>Chelicerata</taxon>
        <taxon>Arachnida</taxon>
        <taxon>Araneae</taxon>
        <taxon>Araneomorphae</taxon>
        <taxon>Entelegynae</taxon>
        <taxon>Araneoidea</taxon>
        <taxon>Nephilidae</taxon>
        <taxon>Trichonephila</taxon>
    </lineage>
</organism>
<protein>
    <submittedName>
        <fullName evidence="1">Endonuclease-reverse transcriptase</fullName>
    </submittedName>
</protein>
<sequence length="211" mass="24864">MVLKANDRRTSCPCHDEFRGPRSDYVRQALQRTSIRSNRLRWLGHIWRSPENNQTRAYTFKNPMGSRTRGRPPTRWIDDVENDLKTLNIKNWQRVAAYRWNWRKPRPVTEERKRVQKQIVLLVLKFILRYSACCPTAASERQQSRTNDAQESLTSIHCNTPARHDAKGIMLKMILLCVVNNFLVTPGQRLTVFSKRARYPVKKMGTKRDVE</sequence>
<comment type="caution">
    <text evidence="1">The sequence shown here is derived from an EMBL/GenBank/DDBJ whole genome shotgun (WGS) entry which is preliminary data.</text>
</comment>
<evidence type="ECO:0000313" key="2">
    <source>
        <dbReference type="Proteomes" id="UP000887159"/>
    </source>
</evidence>
<evidence type="ECO:0000313" key="1">
    <source>
        <dbReference type="EMBL" id="GFY30047.1"/>
    </source>
</evidence>
<gene>
    <name evidence="1" type="primary">RF55_25748</name>
    <name evidence="1" type="ORF">TNCV_4073601</name>
</gene>